<dbReference type="Gene3D" id="2.30.110.50">
    <property type="match status" value="1"/>
</dbReference>
<evidence type="ECO:0000259" key="5">
    <source>
        <dbReference type="Pfam" id="PF22178"/>
    </source>
</evidence>
<dbReference type="AlphaFoldDB" id="A0A4P9VKN7"/>
<dbReference type="SUPFAM" id="SSF69255">
    <property type="entry name" value="gp5 N-terminal domain-like"/>
    <property type="match status" value="1"/>
</dbReference>
<comment type="similarity">
    <text evidence="2">Belongs to the VgrG protein family.</text>
</comment>
<gene>
    <name evidence="6" type="primary">tssI</name>
    <name evidence="6" type="ORF">B9G39_04345</name>
</gene>
<dbReference type="InterPro" id="IPR006531">
    <property type="entry name" value="Gp5/Vgr_OB"/>
</dbReference>
<evidence type="ECO:0000256" key="2">
    <source>
        <dbReference type="ARBA" id="ARBA00005558"/>
    </source>
</evidence>
<dbReference type="SUPFAM" id="SSF69349">
    <property type="entry name" value="Phage fibre proteins"/>
    <property type="match status" value="1"/>
</dbReference>
<dbReference type="InterPro" id="IPR017847">
    <property type="entry name" value="T6SS_RhsGE_Vgr_subset"/>
</dbReference>
<feature type="domain" description="Gp5/Type VI secretion system Vgr protein OB-fold" evidence="4">
    <location>
        <begin position="387"/>
        <end position="455"/>
    </location>
</feature>
<comment type="caution">
    <text evidence="6">The sequence shown here is derived from an EMBL/GenBank/DDBJ whole genome shotgun (WGS) entry which is preliminary data.</text>
</comment>
<accession>A0A4P9VKN7</accession>
<dbReference type="Gene3D" id="3.55.50.10">
    <property type="entry name" value="Baseplate protein-like domains"/>
    <property type="match status" value="1"/>
</dbReference>
<evidence type="ECO:0000256" key="1">
    <source>
        <dbReference type="ARBA" id="ARBA00004613"/>
    </source>
</evidence>
<protein>
    <submittedName>
        <fullName evidence="6">Type VI secretion system tip protein VgrG</fullName>
    </submittedName>
</protein>
<dbReference type="Pfam" id="PF04717">
    <property type="entry name" value="Phage_base_V"/>
    <property type="match status" value="1"/>
</dbReference>
<dbReference type="Gene3D" id="2.40.50.230">
    <property type="entry name" value="Gp5 N-terminal domain"/>
    <property type="match status" value="1"/>
</dbReference>
<sequence>MEYGHTSVFNCAIDGCEETLRVVSFEVNEEISSLYNVSIIFACTSADLELKPLLNKSGFLSLFDENQPRFFHGKVCEISYLDTGRRFSRYQMNLRPEIWMLTQRHNMKIFQEMDSLDIIYNLLLNAGLQDKNHFRIEVGKRPPKRTYCTQYQETDLNFVHRLMSEDGLHYHFEHKKDKHTLVISDSKYIFKPVRSPELPLINDRGMIKPDYVIHRFNLREKLTVNKVTLRDYNFTKPSLDLEQQKQLTTESQRELYYHSGLYQTIPTGTQQANVKLLQAQSQITLGQGESNCIYLLPGGLFTLQEHSNPQFNQQYLVTKTRHYGKQPQSLEEGASDEPTTYNCQFNCTCYKDLEFKTIASPKIIKKNRCYGVESATVVGPKGEEIYTDQYGRIKVQFHWDRDGNYSEHASCWVRVVQPWTGTGWGALQLPRIGQEVLISFINSDPDRPIIKGGLYNGLNMPPYQLPEHKTKTTIKTCSTPNADGFNEWRYEDKKGQEQIFVHAERNIDIHVKKDKTTHIGHQQHEIVDQSHHSHIHQKYTQHVHGQLNTQVEQQQYVTVHGNLHEKSKQKTFTDSTQEIHLQSSSKLIIDANMELIAKGNNSFFKLNPGGVTMNGPSIRINAGGTPGVGTPAQSVALKSMSWDVDAQVVTVRTAAAVADIQCDLCQKSDA</sequence>
<dbReference type="PANTHER" id="PTHR32305:SF15">
    <property type="entry name" value="PROTEIN RHSA-RELATED"/>
    <property type="match status" value="1"/>
</dbReference>
<keyword evidence="3" id="KW-0964">Secreted</keyword>
<dbReference type="NCBIfam" id="TIGR01646">
    <property type="entry name" value="vgr_GE"/>
    <property type="match status" value="1"/>
</dbReference>
<dbReference type="InterPro" id="IPR037026">
    <property type="entry name" value="Vgr_OB-fold_dom_sf"/>
</dbReference>
<name>A0A4P9VKN7_9GAMM</name>
<comment type="subcellular location">
    <subcellularLocation>
        <location evidence="1">Secreted</location>
    </subcellularLocation>
</comment>
<dbReference type="Gene3D" id="4.10.220.110">
    <property type="match status" value="1"/>
</dbReference>
<organism evidence="6 7">
    <name type="scientific">Zooshikella ganghwensis</name>
    <dbReference type="NCBI Taxonomy" id="202772"/>
    <lineage>
        <taxon>Bacteria</taxon>
        <taxon>Pseudomonadati</taxon>
        <taxon>Pseudomonadota</taxon>
        <taxon>Gammaproteobacteria</taxon>
        <taxon>Oceanospirillales</taxon>
        <taxon>Zooshikellaceae</taxon>
        <taxon>Zooshikella</taxon>
    </lineage>
</organism>
<dbReference type="Pfam" id="PF22178">
    <property type="entry name" value="Gp5_trimer_C"/>
    <property type="match status" value="1"/>
</dbReference>
<dbReference type="GO" id="GO:0005576">
    <property type="term" value="C:extracellular region"/>
    <property type="evidence" value="ECO:0007669"/>
    <property type="project" value="UniProtKB-SubCell"/>
</dbReference>
<dbReference type="RefSeq" id="WP_094786197.1">
    <property type="nucleotide sequence ID" value="NZ_NDXW01000001.1"/>
</dbReference>
<dbReference type="PANTHER" id="PTHR32305">
    <property type="match status" value="1"/>
</dbReference>
<dbReference type="Proteomes" id="UP000257039">
    <property type="component" value="Unassembled WGS sequence"/>
</dbReference>
<reference evidence="6 7" key="1">
    <citation type="submission" date="2017-04" db="EMBL/GenBank/DDBJ databases">
        <title>Draft genome sequence of Zooshikella ganghwensis VG4 isolated from Red Sea sediments.</title>
        <authorList>
            <person name="Rehman Z."/>
            <person name="Alam I."/>
            <person name="Kamau A."/>
            <person name="Bajic V."/>
            <person name="Leiknes T."/>
        </authorList>
    </citation>
    <scope>NUCLEOTIDE SEQUENCE [LARGE SCALE GENOMIC DNA]</scope>
    <source>
        <strain evidence="6 7">VG4</strain>
    </source>
</reference>
<dbReference type="NCBIfam" id="TIGR03361">
    <property type="entry name" value="VI_Rhs_Vgr"/>
    <property type="match status" value="1"/>
</dbReference>
<evidence type="ECO:0000259" key="4">
    <source>
        <dbReference type="Pfam" id="PF04717"/>
    </source>
</evidence>
<feature type="domain" description="Gp5/Type VI secretion system Vgr C-terminal trimerisation" evidence="5">
    <location>
        <begin position="472"/>
        <end position="572"/>
    </location>
</feature>
<evidence type="ECO:0000256" key="3">
    <source>
        <dbReference type="ARBA" id="ARBA00022525"/>
    </source>
</evidence>
<dbReference type="InterPro" id="IPR054030">
    <property type="entry name" value="Gp5_Vgr_C"/>
</dbReference>
<dbReference type="InterPro" id="IPR006533">
    <property type="entry name" value="T6SS_Vgr_RhsGE"/>
</dbReference>
<evidence type="ECO:0000313" key="7">
    <source>
        <dbReference type="Proteomes" id="UP000257039"/>
    </source>
</evidence>
<evidence type="ECO:0000313" key="6">
    <source>
        <dbReference type="EMBL" id="RDH42740.1"/>
    </source>
</evidence>
<dbReference type="EMBL" id="NDXW01000001">
    <property type="protein sequence ID" value="RDH42740.1"/>
    <property type="molecule type" value="Genomic_DNA"/>
</dbReference>
<dbReference type="InterPro" id="IPR050708">
    <property type="entry name" value="T6SS_VgrG/RHS"/>
</dbReference>
<dbReference type="SUPFAM" id="SSF69279">
    <property type="entry name" value="Phage tail proteins"/>
    <property type="match status" value="2"/>
</dbReference>
<dbReference type="Pfam" id="PF05954">
    <property type="entry name" value="Phage_GPD"/>
    <property type="match status" value="1"/>
</dbReference>
<keyword evidence="7" id="KW-1185">Reference proteome</keyword>
<proteinExistence type="inferred from homology"/>